<dbReference type="OrthoDB" id="113093at2"/>
<dbReference type="Pfam" id="PF00126">
    <property type="entry name" value="HTH_1"/>
    <property type="match status" value="1"/>
</dbReference>
<evidence type="ECO:0000256" key="4">
    <source>
        <dbReference type="ARBA" id="ARBA00023163"/>
    </source>
</evidence>
<dbReference type="RefSeq" id="WP_015898208.1">
    <property type="nucleotide sequence ID" value="NC_012483.1"/>
</dbReference>
<dbReference type="PANTHER" id="PTHR30346">
    <property type="entry name" value="TRANSCRIPTIONAL DUAL REGULATOR HCAR-RELATED"/>
    <property type="match status" value="1"/>
</dbReference>
<dbReference type="Proteomes" id="UP000002207">
    <property type="component" value="Chromosome"/>
</dbReference>
<dbReference type="InterPro" id="IPR005119">
    <property type="entry name" value="LysR_subst-bd"/>
</dbReference>
<dbReference type="Gene3D" id="3.40.190.10">
    <property type="entry name" value="Periplasmic binding protein-like II"/>
    <property type="match status" value="2"/>
</dbReference>
<evidence type="ECO:0000256" key="3">
    <source>
        <dbReference type="ARBA" id="ARBA00023125"/>
    </source>
</evidence>
<accession>C1F575</accession>
<dbReference type="CDD" id="cd08414">
    <property type="entry name" value="PBP2_LTTR_aromatics_like"/>
    <property type="match status" value="1"/>
</dbReference>
<keyword evidence="7" id="KW-1185">Reference proteome</keyword>
<dbReference type="GO" id="GO:0003700">
    <property type="term" value="F:DNA-binding transcription factor activity"/>
    <property type="evidence" value="ECO:0007669"/>
    <property type="project" value="InterPro"/>
</dbReference>
<dbReference type="PROSITE" id="PS50931">
    <property type="entry name" value="HTH_LYSR"/>
    <property type="match status" value="1"/>
</dbReference>
<name>C1F575_ACIC5</name>
<dbReference type="Gene3D" id="1.10.10.10">
    <property type="entry name" value="Winged helix-like DNA-binding domain superfamily/Winged helix DNA-binding domain"/>
    <property type="match status" value="1"/>
</dbReference>
<reference evidence="6 7" key="1">
    <citation type="journal article" date="2009" name="Appl. Environ. Microbiol.">
        <title>Three genomes from the phylum Acidobacteria provide insight into the lifestyles of these microorganisms in soils.</title>
        <authorList>
            <person name="Ward N.L."/>
            <person name="Challacombe J.F."/>
            <person name="Janssen P.H."/>
            <person name="Henrissat B."/>
            <person name="Coutinho P.M."/>
            <person name="Wu M."/>
            <person name="Xie G."/>
            <person name="Haft D.H."/>
            <person name="Sait M."/>
            <person name="Badger J."/>
            <person name="Barabote R.D."/>
            <person name="Bradley B."/>
            <person name="Brettin T.S."/>
            <person name="Brinkac L.M."/>
            <person name="Bruce D."/>
            <person name="Creasy T."/>
            <person name="Daugherty S.C."/>
            <person name="Davidsen T.M."/>
            <person name="DeBoy R.T."/>
            <person name="Detter J.C."/>
            <person name="Dodson R.J."/>
            <person name="Durkin A.S."/>
            <person name="Ganapathy A."/>
            <person name="Gwinn-Giglio M."/>
            <person name="Han C.S."/>
            <person name="Khouri H."/>
            <person name="Kiss H."/>
            <person name="Kothari S.P."/>
            <person name="Madupu R."/>
            <person name="Nelson K.E."/>
            <person name="Nelson W.C."/>
            <person name="Paulsen I."/>
            <person name="Penn K."/>
            <person name="Ren Q."/>
            <person name="Rosovitz M.J."/>
            <person name="Selengut J.D."/>
            <person name="Shrivastava S."/>
            <person name="Sullivan S.A."/>
            <person name="Tapia R."/>
            <person name="Thompson L.S."/>
            <person name="Watkins K.L."/>
            <person name="Yang Q."/>
            <person name="Yu C."/>
            <person name="Zafar N."/>
            <person name="Zhou L."/>
            <person name="Kuske C.R."/>
        </authorList>
    </citation>
    <scope>NUCLEOTIDE SEQUENCE [LARGE SCALE GENOMIC DNA]</scope>
    <source>
        <strain evidence="7">ATCC 51196 / DSM 11244 / BCRC 80197 / JCM 7670 / NBRC 15755 / NCIMB 13165 / 161</strain>
    </source>
</reference>
<protein>
    <submittedName>
        <fullName evidence="6">Transcriptional regulator, LysR family</fullName>
    </submittedName>
</protein>
<dbReference type="EMBL" id="CP001472">
    <property type="protein sequence ID" value="ACO33386.1"/>
    <property type="molecule type" value="Genomic_DNA"/>
</dbReference>
<evidence type="ECO:0000256" key="1">
    <source>
        <dbReference type="ARBA" id="ARBA00009437"/>
    </source>
</evidence>
<dbReference type="SUPFAM" id="SSF46785">
    <property type="entry name" value="Winged helix' DNA-binding domain"/>
    <property type="match status" value="1"/>
</dbReference>
<keyword evidence="4" id="KW-0804">Transcription</keyword>
<dbReference type="eggNOG" id="COG0583">
    <property type="taxonomic scope" value="Bacteria"/>
</dbReference>
<dbReference type="KEGG" id="aca:ACP_3164"/>
<evidence type="ECO:0000313" key="6">
    <source>
        <dbReference type="EMBL" id="ACO33386.1"/>
    </source>
</evidence>
<dbReference type="GO" id="GO:0003677">
    <property type="term" value="F:DNA binding"/>
    <property type="evidence" value="ECO:0007669"/>
    <property type="project" value="UniProtKB-KW"/>
</dbReference>
<dbReference type="PANTHER" id="PTHR30346:SF0">
    <property type="entry name" value="HCA OPERON TRANSCRIPTIONAL ACTIVATOR HCAR"/>
    <property type="match status" value="1"/>
</dbReference>
<gene>
    <name evidence="6" type="ordered locus">ACP_3164</name>
</gene>
<evidence type="ECO:0000256" key="2">
    <source>
        <dbReference type="ARBA" id="ARBA00023015"/>
    </source>
</evidence>
<comment type="similarity">
    <text evidence="1">Belongs to the LysR transcriptional regulatory family.</text>
</comment>
<dbReference type="Pfam" id="PF03466">
    <property type="entry name" value="LysR_substrate"/>
    <property type="match status" value="1"/>
</dbReference>
<keyword evidence="3" id="KW-0238">DNA-binding</keyword>
<feature type="domain" description="HTH lysR-type" evidence="5">
    <location>
        <begin position="1"/>
        <end position="63"/>
    </location>
</feature>
<keyword evidence="2" id="KW-0805">Transcription regulation</keyword>
<sequence>MNDWAEFRHFRYLLAILEKQGFRAAAEELHTSQPNLTVQARQFQENAQIRLFRRSRAGRIHPTETGLAFIRLARLLLELRDEVMEVLSSIERGEIVSVCFGSTPLVDPDLFRALCLMHRSLLPSATVRPTHGDVTQVMDEVLNGAIDLALVTLPVKHSELHVELIRRDRLVACLRRDSPLAAKRALLPEDLRDNLGILYDPQRHPAAHVRLLELLHEAGVQVDRYSRASHPSEVQTLVKEGAGIALVREGVRLDEQLITRPLAGVNWTVDTALVYRKAKRVPTVSLIVGKFKQKFSKGVEEILPVVARFPAHSAHEGLPPSSDEAEGLPVQLRLIG</sequence>
<proteinExistence type="inferred from homology"/>
<dbReference type="InterPro" id="IPR000847">
    <property type="entry name" value="LysR_HTH_N"/>
</dbReference>
<evidence type="ECO:0000259" key="5">
    <source>
        <dbReference type="PROSITE" id="PS50931"/>
    </source>
</evidence>
<dbReference type="HOGENOM" id="CLU_039613_6_4_0"/>
<dbReference type="STRING" id="240015.ACP_3164"/>
<dbReference type="AlphaFoldDB" id="C1F575"/>
<dbReference type="InterPro" id="IPR036388">
    <property type="entry name" value="WH-like_DNA-bd_sf"/>
</dbReference>
<organism evidence="6 7">
    <name type="scientific">Acidobacterium capsulatum (strain ATCC 51196 / DSM 11244 / BCRC 80197 / JCM 7670 / NBRC 15755 / NCIMB 13165 / 161)</name>
    <dbReference type="NCBI Taxonomy" id="240015"/>
    <lineage>
        <taxon>Bacteria</taxon>
        <taxon>Pseudomonadati</taxon>
        <taxon>Acidobacteriota</taxon>
        <taxon>Terriglobia</taxon>
        <taxon>Terriglobales</taxon>
        <taxon>Acidobacteriaceae</taxon>
        <taxon>Acidobacterium</taxon>
    </lineage>
</organism>
<evidence type="ECO:0000313" key="7">
    <source>
        <dbReference type="Proteomes" id="UP000002207"/>
    </source>
</evidence>
<dbReference type="InParanoid" id="C1F575"/>
<dbReference type="SUPFAM" id="SSF53850">
    <property type="entry name" value="Periplasmic binding protein-like II"/>
    <property type="match status" value="1"/>
</dbReference>
<dbReference type="InterPro" id="IPR036390">
    <property type="entry name" value="WH_DNA-bd_sf"/>
</dbReference>
<dbReference type="GO" id="GO:0032993">
    <property type="term" value="C:protein-DNA complex"/>
    <property type="evidence" value="ECO:0007669"/>
    <property type="project" value="TreeGrafter"/>
</dbReference>